<organism evidence="1 2">
    <name type="scientific">Geoglobus acetivorans</name>
    <dbReference type="NCBI Taxonomy" id="565033"/>
    <lineage>
        <taxon>Archaea</taxon>
        <taxon>Methanobacteriati</taxon>
        <taxon>Methanobacteriota</taxon>
        <taxon>Archaeoglobi</taxon>
        <taxon>Archaeoglobales</taxon>
        <taxon>Archaeoglobaceae</taxon>
        <taxon>Geoglobus</taxon>
    </lineage>
</organism>
<sequence length="211" mass="23675">MARTTILTKPIILLGEGKDEELFLRALIEYMGLDEYIQVLEYGGKNRLHQFMRAFVNTTGFKNVKAIGITRDADDDGFENAFKSVRSALASANLPTPERPFEVAGNKPKVAIMILPDNSSNGKLEDLCLESVKNDPAIECINSFFQCLSENKIEQRDKSKARVHAFLATRYEPDKRLGEAAKAGYWNFGSPAFNELRGFIRLLSESTKTMD</sequence>
<dbReference type="KEGG" id="gac:GACE_0248"/>
<dbReference type="GeneID" id="24796847"/>
<accession>A0A0A7GBA9</accession>
<evidence type="ECO:0000313" key="1">
    <source>
        <dbReference type="EMBL" id="AIY89305.1"/>
    </source>
</evidence>
<dbReference type="RefSeq" id="WP_048090520.1">
    <property type="nucleotide sequence ID" value="NZ_CP009552.1"/>
</dbReference>
<reference evidence="1 2" key="1">
    <citation type="journal article" date="2015" name="Appl. Environ. Microbiol.">
        <title>The Geoglobus acetivorans genome: Fe(III) reduction, acetate utilization, autotrophic growth, and degradation of aromatic compounds in a hyperthermophilic archaeon.</title>
        <authorList>
            <person name="Mardanov A.V."/>
            <person name="Slododkina G.B."/>
            <person name="Slobodkin A.I."/>
            <person name="Beletsky A.V."/>
            <person name="Gavrilov S.N."/>
            <person name="Kublanov I.V."/>
            <person name="Bonch-Osmolovskaya E.A."/>
            <person name="Skryabin K.G."/>
            <person name="Ravin N.V."/>
        </authorList>
    </citation>
    <scope>NUCLEOTIDE SEQUENCE [LARGE SCALE GENOMIC DNA]</scope>
    <source>
        <strain evidence="1 2">SBH6</strain>
    </source>
</reference>
<dbReference type="STRING" id="565033.GACE_0248"/>
<dbReference type="Pfam" id="PF11536">
    <property type="entry name" value="DUF3226"/>
    <property type="match status" value="1"/>
</dbReference>
<gene>
    <name evidence="1" type="ORF">GACE_0248</name>
</gene>
<dbReference type="eggNOG" id="arCOG13189">
    <property type="taxonomic scope" value="Archaea"/>
</dbReference>
<dbReference type="Proteomes" id="UP000030624">
    <property type="component" value="Chromosome"/>
</dbReference>
<dbReference type="HOGENOM" id="CLU_105713_0_0_2"/>
<name>A0A0A7GBA9_GEOAI</name>
<dbReference type="InterPro" id="IPR024508">
    <property type="entry name" value="DUF3226"/>
</dbReference>
<protein>
    <submittedName>
        <fullName evidence="1">Uncharacterized protein</fullName>
    </submittedName>
</protein>
<dbReference type="EMBL" id="CP009552">
    <property type="protein sequence ID" value="AIY89305.1"/>
    <property type="molecule type" value="Genomic_DNA"/>
</dbReference>
<dbReference type="AlphaFoldDB" id="A0A0A7GBA9"/>
<dbReference type="SUPFAM" id="SSF160945">
    <property type="entry name" value="PH0156-like"/>
    <property type="match status" value="1"/>
</dbReference>
<evidence type="ECO:0000313" key="2">
    <source>
        <dbReference type="Proteomes" id="UP000030624"/>
    </source>
</evidence>
<proteinExistence type="predicted"/>